<keyword evidence="3" id="KW-1185">Reference proteome</keyword>
<dbReference type="GO" id="GO:0004497">
    <property type="term" value="F:monooxygenase activity"/>
    <property type="evidence" value="ECO:0007669"/>
    <property type="project" value="InterPro"/>
</dbReference>
<dbReference type="EMBL" id="KV429063">
    <property type="protein sequence ID" value="KZT68800.1"/>
    <property type="molecule type" value="Genomic_DNA"/>
</dbReference>
<protein>
    <submittedName>
        <fullName evidence="2">Uncharacterized protein</fullName>
    </submittedName>
</protein>
<evidence type="ECO:0000256" key="1">
    <source>
        <dbReference type="SAM" id="MobiDB-lite"/>
    </source>
</evidence>
<dbReference type="Proteomes" id="UP000076727">
    <property type="component" value="Unassembled WGS sequence"/>
</dbReference>
<evidence type="ECO:0000313" key="2">
    <source>
        <dbReference type="EMBL" id="KZT68800.1"/>
    </source>
</evidence>
<feature type="compositionally biased region" description="Basic and acidic residues" evidence="1">
    <location>
        <begin position="96"/>
        <end position="115"/>
    </location>
</feature>
<evidence type="ECO:0000313" key="3">
    <source>
        <dbReference type="Proteomes" id="UP000076727"/>
    </source>
</evidence>
<accession>A0A165PZ00</accession>
<dbReference type="GO" id="GO:0005506">
    <property type="term" value="F:iron ion binding"/>
    <property type="evidence" value="ECO:0007669"/>
    <property type="project" value="InterPro"/>
</dbReference>
<sequence length="115" mass="13253">MFEKRIASAKSRPGHILSRCSSAQAVRTSAPRNTRTTHRRPQPNAYDRRAITRDPARYEDPHEFRPERCLPLFEDAGTPPAKDMLDPRPSVSDTPLRSRDTYDAPVIRDDRRAQR</sequence>
<organism evidence="2 3">
    <name type="scientific">Daedalea quercina L-15889</name>
    <dbReference type="NCBI Taxonomy" id="1314783"/>
    <lineage>
        <taxon>Eukaryota</taxon>
        <taxon>Fungi</taxon>
        <taxon>Dikarya</taxon>
        <taxon>Basidiomycota</taxon>
        <taxon>Agaricomycotina</taxon>
        <taxon>Agaricomycetes</taxon>
        <taxon>Polyporales</taxon>
        <taxon>Fomitopsis</taxon>
    </lineage>
</organism>
<name>A0A165PZ00_9APHY</name>
<dbReference type="SUPFAM" id="SSF48264">
    <property type="entry name" value="Cytochrome P450"/>
    <property type="match status" value="1"/>
</dbReference>
<dbReference type="GO" id="GO:0020037">
    <property type="term" value="F:heme binding"/>
    <property type="evidence" value="ECO:0007669"/>
    <property type="project" value="InterPro"/>
</dbReference>
<gene>
    <name evidence="2" type="ORF">DAEQUDRAFT_727454</name>
</gene>
<feature type="compositionally biased region" description="Basic and acidic residues" evidence="1">
    <location>
        <begin position="46"/>
        <end position="68"/>
    </location>
</feature>
<reference evidence="2 3" key="1">
    <citation type="journal article" date="2016" name="Mol. Biol. Evol.">
        <title>Comparative Genomics of Early-Diverging Mushroom-Forming Fungi Provides Insights into the Origins of Lignocellulose Decay Capabilities.</title>
        <authorList>
            <person name="Nagy L.G."/>
            <person name="Riley R."/>
            <person name="Tritt A."/>
            <person name="Adam C."/>
            <person name="Daum C."/>
            <person name="Floudas D."/>
            <person name="Sun H."/>
            <person name="Yadav J.S."/>
            <person name="Pangilinan J."/>
            <person name="Larsson K.H."/>
            <person name="Matsuura K."/>
            <person name="Barry K."/>
            <person name="Labutti K."/>
            <person name="Kuo R."/>
            <person name="Ohm R.A."/>
            <person name="Bhattacharya S.S."/>
            <person name="Shirouzu T."/>
            <person name="Yoshinaga Y."/>
            <person name="Martin F.M."/>
            <person name="Grigoriev I.V."/>
            <person name="Hibbett D.S."/>
        </authorList>
    </citation>
    <scope>NUCLEOTIDE SEQUENCE [LARGE SCALE GENOMIC DNA]</scope>
    <source>
        <strain evidence="2 3">L-15889</strain>
    </source>
</reference>
<dbReference type="InterPro" id="IPR036396">
    <property type="entry name" value="Cyt_P450_sf"/>
</dbReference>
<feature type="compositionally biased region" description="Polar residues" evidence="1">
    <location>
        <begin position="20"/>
        <end position="34"/>
    </location>
</feature>
<proteinExistence type="predicted"/>
<dbReference type="GO" id="GO:0016705">
    <property type="term" value="F:oxidoreductase activity, acting on paired donors, with incorporation or reduction of molecular oxygen"/>
    <property type="evidence" value="ECO:0007669"/>
    <property type="project" value="InterPro"/>
</dbReference>
<feature type="region of interest" description="Disordered" evidence="1">
    <location>
        <begin position="20"/>
        <end position="115"/>
    </location>
</feature>
<dbReference type="AlphaFoldDB" id="A0A165PZ00"/>